<sequence>MDNVNLILGPIVLAVVANAVLYGTCVVQWYTYWTSGFKDPWSTRGLIFWVMFLDTFHTFATVWMLWSFTVDNFGNLGVFAHLPWVYPTTPIFIGVDARSVVSGVSDQDLIPLLDRIREYRRALARSGRLWNRRRCFGYIALKVRTEDGTPLLLIPLDAYLASSSLLVSAADFKVLIPVATSWLSIAVFTDVLITVILFFYLRRSKTGFSKTDTIIERLIRTAIETAAVGAIFCIVDVIVFTTRGNTNLHYFFALPQGRIYTNTLMLTLNSRSGLREHLHSNDPQSISLAETNRFAAAGATRTEISIAVQQDVRTDRDRVTCSISDFEEETKVDRDLSAV</sequence>
<protein>
    <recommendedName>
        <fullName evidence="2">DUF6534 domain-containing protein</fullName>
    </recommendedName>
</protein>
<name>A0A9P6H703_9AGAM</name>
<dbReference type="Proteomes" id="UP000736335">
    <property type="component" value="Unassembled WGS sequence"/>
</dbReference>
<proteinExistence type="predicted"/>
<feature type="domain" description="DUF6534" evidence="2">
    <location>
        <begin position="186"/>
        <end position="272"/>
    </location>
</feature>
<dbReference type="PANTHER" id="PTHR40465:SF1">
    <property type="entry name" value="DUF6534 DOMAIN-CONTAINING PROTEIN"/>
    <property type="match status" value="1"/>
</dbReference>
<evidence type="ECO:0000313" key="3">
    <source>
        <dbReference type="EMBL" id="KAF9779800.1"/>
    </source>
</evidence>
<dbReference type="InterPro" id="IPR045339">
    <property type="entry name" value="DUF6534"/>
</dbReference>
<feature type="transmembrane region" description="Helical" evidence="1">
    <location>
        <begin position="6"/>
        <end position="33"/>
    </location>
</feature>
<reference evidence="3" key="1">
    <citation type="journal article" date="2020" name="Nat. Commun.">
        <title>Large-scale genome sequencing of mycorrhizal fungi provides insights into the early evolution of symbiotic traits.</title>
        <authorList>
            <person name="Miyauchi S."/>
            <person name="Kiss E."/>
            <person name="Kuo A."/>
            <person name="Drula E."/>
            <person name="Kohler A."/>
            <person name="Sanchez-Garcia M."/>
            <person name="Morin E."/>
            <person name="Andreopoulos B."/>
            <person name="Barry K.W."/>
            <person name="Bonito G."/>
            <person name="Buee M."/>
            <person name="Carver A."/>
            <person name="Chen C."/>
            <person name="Cichocki N."/>
            <person name="Clum A."/>
            <person name="Culley D."/>
            <person name="Crous P.W."/>
            <person name="Fauchery L."/>
            <person name="Girlanda M."/>
            <person name="Hayes R.D."/>
            <person name="Keri Z."/>
            <person name="LaButti K."/>
            <person name="Lipzen A."/>
            <person name="Lombard V."/>
            <person name="Magnuson J."/>
            <person name="Maillard F."/>
            <person name="Murat C."/>
            <person name="Nolan M."/>
            <person name="Ohm R.A."/>
            <person name="Pangilinan J."/>
            <person name="Pereira M.F."/>
            <person name="Perotto S."/>
            <person name="Peter M."/>
            <person name="Pfister S."/>
            <person name="Riley R."/>
            <person name="Sitrit Y."/>
            <person name="Stielow J.B."/>
            <person name="Szollosi G."/>
            <person name="Zifcakova L."/>
            <person name="Stursova M."/>
            <person name="Spatafora J.W."/>
            <person name="Tedersoo L."/>
            <person name="Vaario L.M."/>
            <person name="Yamada A."/>
            <person name="Yan M."/>
            <person name="Wang P."/>
            <person name="Xu J."/>
            <person name="Bruns T."/>
            <person name="Baldrian P."/>
            <person name="Vilgalys R."/>
            <person name="Dunand C."/>
            <person name="Henrissat B."/>
            <person name="Grigoriev I.V."/>
            <person name="Hibbett D."/>
            <person name="Nagy L.G."/>
            <person name="Martin F.M."/>
        </authorList>
    </citation>
    <scope>NUCLEOTIDE SEQUENCE</scope>
    <source>
        <strain evidence="3">UH-Tt-Lm1</strain>
    </source>
</reference>
<keyword evidence="1" id="KW-0812">Transmembrane</keyword>
<dbReference type="OrthoDB" id="2562493at2759"/>
<gene>
    <name evidence="3" type="ORF">BJ322DRAFT_1113104</name>
</gene>
<keyword evidence="4" id="KW-1185">Reference proteome</keyword>
<comment type="caution">
    <text evidence="3">The sequence shown here is derived from an EMBL/GenBank/DDBJ whole genome shotgun (WGS) entry which is preliminary data.</text>
</comment>
<feature type="transmembrane region" description="Helical" evidence="1">
    <location>
        <begin position="45"/>
        <end position="66"/>
    </location>
</feature>
<dbReference type="AlphaFoldDB" id="A0A9P6H703"/>
<accession>A0A9P6H703</accession>
<reference evidence="3" key="2">
    <citation type="submission" date="2020-11" db="EMBL/GenBank/DDBJ databases">
        <authorList>
            <consortium name="DOE Joint Genome Institute"/>
            <person name="Kuo A."/>
            <person name="Miyauchi S."/>
            <person name="Kiss E."/>
            <person name="Drula E."/>
            <person name="Kohler A."/>
            <person name="Sanchez-Garcia M."/>
            <person name="Andreopoulos B."/>
            <person name="Barry K.W."/>
            <person name="Bonito G."/>
            <person name="Buee M."/>
            <person name="Carver A."/>
            <person name="Chen C."/>
            <person name="Cichocki N."/>
            <person name="Clum A."/>
            <person name="Culley D."/>
            <person name="Crous P.W."/>
            <person name="Fauchery L."/>
            <person name="Girlanda M."/>
            <person name="Hayes R."/>
            <person name="Keri Z."/>
            <person name="Labutti K."/>
            <person name="Lipzen A."/>
            <person name="Lombard V."/>
            <person name="Magnuson J."/>
            <person name="Maillard F."/>
            <person name="Morin E."/>
            <person name="Murat C."/>
            <person name="Nolan M."/>
            <person name="Ohm R."/>
            <person name="Pangilinan J."/>
            <person name="Pereira M."/>
            <person name="Perotto S."/>
            <person name="Peter M."/>
            <person name="Riley R."/>
            <person name="Sitrit Y."/>
            <person name="Stielow B."/>
            <person name="Szollosi G."/>
            <person name="Zifcakova L."/>
            <person name="Stursova M."/>
            <person name="Spatafora J.W."/>
            <person name="Tedersoo L."/>
            <person name="Vaario L.-M."/>
            <person name="Yamada A."/>
            <person name="Yan M."/>
            <person name="Wang P."/>
            <person name="Xu J."/>
            <person name="Bruns T."/>
            <person name="Baldrian P."/>
            <person name="Vilgalys R."/>
            <person name="Henrissat B."/>
            <person name="Grigoriev I.V."/>
            <person name="Hibbett D."/>
            <person name="Nagy L.G."/>
            <person name="Martin F.M."/>
        </authorList>
    </citation>
    <scope>NUCLEOTIDE SEQUENCE</scope>
    <source>
        <strain evidence="3">UH-Tt-Lm1</strain>
    </source>
</reference>
<evidence type="ECO:0000313" key="4">
    <source>
        <dbReference type="Proteomes" id="UP000736335"/>
    </source>
</evidence>
<dbReference type="EMBL" id="WIUZ02000018">
    <property type="protein sequence ID" value="KAF9779800.1"/>
    <property type="molecule type" value="Genomic_DNA"/>
</dbReference>
<organism evidence="3 4">
    <name type="scientific">Thelephora terrestris</name>
    <dbReference type="NCBI Taxonomy" id="56493"/>
    <lineage>
        <taxon>Eukaryota</taxon>
        <taxon>Fungi</taxon>
        <taxon>Dikarya</taxon>
        <taxon>Basidiomycota</taxon>
        <taxon>Agaricomycotina</taxon>
        <taxon>Agaricomycetes</taxon>
        <taxon>Thelephorales</taxon>
        <taxon>Thelephoraceae</taxon>
        <taxon>Thelephora</taxon>
    </lineage>
</organism>
<keyword evidence="1" id="KW-1133">Transmembrane helix</keyword>
<feature type="transmembrane region" description="Helical" evidence="1">
    <location>
        <begin position="222"/>
        <end position="242"/>
    </location>
</feature>
<dbReference type="PANTHER" id="PTHR40465">
    <property type="entry name" value="CHROMOSOME 1, WHOLE GENOME SHOTGUN SEQUENCE"/>
    <property type="match status" value="1"/>
</dbReference>
<keyword evidence="1" id="KW-0472">Membrane</keyword>
<feature type="transmembrane region" description="Helical" evidence="1">
    <location>
        <begin position="174"/>
        <end position="201"/>
    </location>
</feature>
<evidence type="ECO:0000256" key="1">
    <source>
        <dbReference type="SAM" id="Phobius"/>
    </source>
</evidence>
<evidence type="ECO:0000259" key="2">
    <source>
        <dbReference type="Pfam" id="PF20152"/>
    </source>
</evidence>
<dbReference type="Pfam" id="PF20152">
    <property type="entry name" value="DUF6534"/>
    <property type="match status" value="1"/>
</dbReference>